<comment type="similarity">
    <text evidence="7">Belongs to the binding-protein-dependent transport system permease family.</text>
</comment>
<evidence type="ECO:0000313" key="9">
    <source>
        <dbReference type="EMBL" id="GEN31699.1"/>
    </source>
</evidence>
<dbReference type="Pfam" id="PF00528">
    <property type="entry name" value="BPD_transp_1"/>
    <property type="match status" value="1"/>
</dbReference>
<dbReference type="RefSeq" id="WP_146938086.1">
    <property type="nucleotide sequence ID" value="NZ_BJXW01000022.1"/>
</dbReference>
<keyword evidence="6 7" id="KW-0472">Membrane</keyword>
<dbReference type="GO" id="GO:0005886">
    <property type="term" value="C:plasma membrane"/>
    <property type="evidence" value="ECO:0007669"/>
    <property type="project" value="UniProtKB-SubCell"/>
</dbReference>
<feature type="transmembrane region" description="Helical" evidence="7">
    <location>
        <begin position="284"/>
        <end position="303"/>
    </location>
</feature>
<dbReference type="Pfam" id="PF19300">
    <property type="entry name" value="BPD_transp_1_N"/>
    <property type="match status" value="1"/>
</dbReference>
<accession>A0A511UYP1</accession>
<keyword evidence="10" id="KW-1185">Reference proteome</keyword>
<keyword evidence="5 7" id="KW-1133">Transmembrane helix</keyword>
<keyword evidence="2 7" id="KW-0813">Transport</keyword>
<dbReference type="InterPro" id="IPR035906">
    <property type="entry name" value="MetI-like_sf"/>
</dbReference>
<evidence type="ECO:0000256" key="7">
    <source>
        <dbReference type="RuleBase" id="RU363032"/>
    </source>
</evidence>
<organism evidence="9 10">
    <name type="scientific">Cerasibacillus quisquiliarum</name>
    <dbReference type="NCBI Taxonomy" id="227865"/>
    <lineage>
        <taxon>Bacteria</taxon>
        <taxon>Bacillati</taxon>
        <taxon>Bacillota</taxon>
        <taxon>Bacilli</taxon>
        <taxon>Bacillales</taxon>
        <taxon>Bacillaceae</taxon>
        <taxon>Cerasibacillus</taxon>
    </lineage>
</organism>
<dbReference type="CDD" id="cd06261">
    <property type="entry name" value="TM_PBP2"/>
    <property type="match status" value="1"/>
</dbReference>
<evidence type="ECO:0000256" key="5">
    <source>
        <dbReference type="ARBA" id="ARBA00022989"/>
    </source>
</evidence>
<comment type="caution">
    <text evidence="9">The sequence shown here is derived from an EMBL/GenBank/DDBJ whole genome shotgun (WGS) entry which is preliminary data.</text>
</comment>
<evidence type="ECO:0000313" key="10">
    <source>
        <dbReference type="Proteomes" id="UP000321491"/>
    </source>
</evidence>
<dbReference type="AlphaFoldDB" id="A0A511UYP1"/>
<feature type="transmembrane region" description="Helical" evidence="7">
    <location>
        <begin position="176"/>
        <end position="199"/>
    </location>
</feature>
<proteinExistence type="inferred from homology"/>
<dbReference type="InterPro" id="IPR000515">
    <property type="entry name" value="MetI-like"/>
</dbReference>
<name>A0A511UYP1_9BACI</name>
<evidence type="ECO:0000256" key="3">
    <source>
        <dbReference type="ARBA" id="ARBA00022475"/>
    </source>
</evidence>
<dbReference type="Proteomes" id="UP000321491">
    <property type="component" value="Unassembled WGS sequence"/>
</dbReference>
<evidence type="ECO:0000256" key="4">
    <source>
        <dbReference type="ARBA" id="ARBA00022692"/>
    </source>
</evidence>
<dbReference type="PANTHER" id="PTHR43163:SF6">
    <property type="entry name" value="DIPEPTIDE TRANSPORT SYSTEM PERMEASE PROTEIN DPPB-RELATED"/>
    <property type="match status" value="1"/>
</dbReference>
<dbReference type="PANTHER" id="PTHR43163">
    <property type="entry name" value="DIPEPTIDE TRANSPORT SYSTEM PERMEASE PROTEIN DPPB-RELATED"/>
    <property type="match status" value="1"/>
</dbReference>
<feature type="transmembrane region" description="Helical" evidence="7">
    <location>
        <begin position="12"/>
        <end position="29"/>
    </location>
</feature>
<keyword evidence="4 7" id="KW-0812">Transmembrane</keyword>
<dbReference type="EMBL" id="BJXW01000022">
    <property type="protein sequence ID" value="GEN31699.1"/>
    <property type="molecule type" value="Genomic_DNA"/>
</dbReference>
<evidence type="ECO:0000256" key="1">
    <source>
        <dbReference type="ARBA" id="ARBA00004651"/>
    </source>
</evidence>
<feature type="transmembrane region" description="Helical" evidence="7">
    <location>
        <begin position="131"/>
        <end position="156"/>
    </location>
</feature>
<feature type="domain" description="ABC transmembrane type-1" evidence="8">
    <location>
        <begin position="94"/>
        <end position="303"/>
    </location>
</feature>
<feature type="transmembrane region" description="Helical" evidence="7">
    <location>
        <begin position="98"/>
        <end position="119"/>
    </location>
</feature>
<comment type="subcellular location">
    <subcellularLocation>
        <location evidence="1 7">Cell membrane</location>
        <topology evidence="1 7">Multi-pass membrane protein</topology>
    </subcellularLocation>
</comment>
<dbReference type="SUPFAM" id="SSF161098">
    <property type="entry name" value="MetI-like"/>
    <property type="match status" value="1"/>
</dbReference>
<dbReference type="PROSITE" id="PS50928">
    <property type="entry name" value="ABC_TM1"/>
    <property type="match status" value="1"/>
</dbReference>
<feature type="transmembrane region" description="Helical" evidence="7">
    <location>
        <begin position="234"/>
        <end position="256"/>
    </location>
</feature>
<evidence type="ECO:0000256" key="2">
    <source>
        <dbReference type="ARBA" id="ARBA00022448"/>
    </source>
</evidence>
<protein>
    <submittedName>
        <fullName evidence="9">Peptide ABC transporter</fullName>
    </submittedName>
</protein>
<keyword evidence="3" id="KW-1003">Cell membrane</keyword>
<gene>
    <name evidence="9" type="ORF">CQU01_19370</name>
</gene>
<reference evidence="9 10" key="1">
    <citation type="submission" date="2019-07" db="EMBL/GenBank/DDBJ databases">
        <title>Whole genome shotgun sequence of Cerasibacillus quisquiliarum NBRC 102429.</title>
        <authorList>
            <person name="Hosoyama A."/>
            <person name="Uohara A."/>
            <person name="Ohji S."/>
            <person name="Ichikawa N."/>
        </authorList>
    </citation>
    <scope>NUCLEOTIDE SEQUENCE [LARGE SCALE GENOMIC DNA]</scope>
    <source>
        <strain evidence="9 10">NBRC 102429</strain>
    </source>
</reference>
<sequence length="314" mass="35299">MRYIIYKLSTFIVTIALVSLIVFSVFQVLPGRPAQTILGIDADEQQVAQLEKELGLDQSLWEQYISWISGLFSGDLGESLKYQQPVIDILLDRIPVTFSLAMLSIVLTALIGIPLGIFIARTDGKWVSTILSMLTQLGIAIPSFWFGFILILLFSVTFKLFPSNSYVPWSEDFFGALQSFFLPALALALSNIAIMIRYLRNTILDQMKMDYVRTAKCKGLSERWIVYRHILRNAFIPILTIFGMIIADTLGGSIIIENVFSLPGLGSLLIQSISARDFPLVQSMVLYIAVLVVFINFLVDLLYKVIDPRIRLKG</sequence>
<evidence type="ECO:0000256" key="6">
    <source>
        <dbReference type="ARBA" id="ARBA00023136"/>
    </source>
</evidence>
<evidence type="ECO:0000259" key="8">
    <source>
        <dbReference type="PROSITE" id="PS50928"/>
    </source>
</evidence>
<dbReference type="Gene3D" id="1.10.3720.10">
    <property type="entry name" value="MetI-like"/>
    <property type="match status" value="1"/>
</dbReference>
<dbReference type="InterPro" id="IPR045621">
    <property type="entry name" value="BPD_transp_1_N"/>
</dbReference>
<dbReference type="GO" id="GO:0071916">
    <property type="term" value="F:dipeptide transmembrane transporter activity"/>
    <property type="evidence" value="ECO:0007669"/>
    <property type="project" value="TreeGrafter"/>
</dbReference>
<dbReference type="OrthoDB" id="9773683at2"/>